<name>C1MK02_MICPC</name>
<keyword evidence="3" id="KW-1185">Reference proteome</keyword>
<accession>C1MK02</accession>
<organism evidence="3">
    <name type="scientific">Micromonas pusilla (strain CCMP1545)</name>
    <name type="common">Picoplanktonic green alga</name>
    <dbReference type="NCBI Taxonomy" id="564608"/>
    <lineage>
        <taxon>Eukaryota</taxon>
        <taxon>Viridiplantae</taxon>
        <taxon>Chlorophyta</taxon>
        <taxon>Mamiellophyceae</taxon>
        <taxon>Mamiellales</taxon>
        <taxon>Mamiellaceae</taxon>
        <taxon>Micromonas</taxon>
    </lineage>
</organism>
<dbReference type="STRING" id="564608.C1MK02"/>
<dbReference type="InterPro" id="IPR000192">
    <property type="entry name" value="Aminotrans_V_dom"/>
</dbReference>
<dbReference type="Pfam" id="PF00266">
    <property type="entry name" value="Aminotran_5"/>
    <property type="match status" value="1"/>
</dbReference>
<dbReference type="RefSeq" id="XP_003056303.1">
    <property type="nucleotide sequence ID" value="XM_003056257.1"/>
</dbReference>
<dbReference type="OMA" id="ETRAGCS"/>
<feature type="non-terminal residue" evidence="2">
    <location>
        <position position="512"/>
    </location>
</feature>
<dbReference type="EMBL" id="GG663736">
    <property type="protein sequence ID" value="EEH59679.1"/>
    <property type="molecule type" value="Genomic_DNA"/>
</dbReference>
<dbReference type="InterPro" id="IPR015421">
    <property type="entry name" value="PyrdxlP-dep_Trfase_major"/>
</dbReference>
<dbReference type="KEGG" id="mpp:MICPUCDRAFT_14383"/>
<protein>
    <submittedName>
        <fullName evidence="2">Predicted protein</fullName>
    </submittedName>
</protein>
<dbReference type="PANTHER" id="PTHR43686">
    <property type="entry name" value="SULFURTRANSFERASE-RELATED"/>
    <property type="match status" value="1"/>
</dbReference>
<dbReference type="OrthoDB" id="420046at2759"/>
<dbReference type="PANTHER" id="PTHR43686:SF1">
    <property type="entry name" value="AMINOTRAN_5 DOMAIN-CONTAINING PROTEIN"/>
    <property type="match status" value="1"/>
</dbReference>
<evidence type="ECO:0000313" key="3">
    <source>
        <dbReference type="Proteomes" id="UP000001876"/>
    </source>
</evidence>
<dbReference type="InterPro" id="IPR015422">
    <property type="entry name" value="PyrdxlP-dep_Trfase_small"/>
</dbReference>
<dbReference type="InterPro" id="IPR015424">
    <property type="entry name" value="PyrdxlP-dep_Trfase"/>
</dbReference>
<dbReference type="eggNOG" id="KOG2840">
    <property type="taxonomic scope" value="Eukaryota"/>
</dbReference>
<dbReference type="Proteomes" id="UP000001876">
    <property type="component" value="Unassembled WGS sequence"/>
</dbReference>
<dbReference type="Gene3D" id="3.90.1150.10">
    <property type="entry name" value="Aspartate Aminotransferase, domain 1"/>
    <property type="match status" value="1"/>
</dbReference>
<gene>
    <name evidence="2" type="ORF">MICPUCDRAFT_14383</name>
</gene>
<dbReference type="GeneID" id="9681298"/>
<dbReference type="Gene3D" id="3.40.640.10">
    <property type="entry name" value="Type I PLP-dependent aspartate aminotransferase-like (Major domain)"/>
    <property type="match status" value="1"/>
</dbReference>
<dbReference type="SUPFAM" id="SSF53383">
    <property type="entry name" value="PLP-dependent transferases"/>
    <property type="match status" value="1"/>
</dbReference>
<sequence length="512" mass="55928">MSFSSEVLANVRRSVIGHGSFFDGPFGRKGMIYADWAASGRALTAVENYVQAEVLPTYANTHTTTSVSGLQSTCFRQEARQIIAQSCNARVGYSDRHADVVVFAGSGTTGAVNKLVLILGIHLPVPSEAPQTSMPVVILGPHEHHSNILPWRESNAKIVCIPERPDGTIDRQILRKELQAHASHSLIIGSFSAASNVTGVVADVDGITEDLHRAGALAFWDYATAASYLQVDMNPVRFFPDGTLNPYVYKDAIFLSPHKLPGGPGSPGVLVAKRSLFTNKIPTEPGGGSIFFVTRKDHRYISNRCEREEGGTQDIVVGNRTHIFLLIRAGLAFQVKNAVGCSIIKKSESDLCRRIYTSLSQNPNIAVLCSTLRSSCMRMDALEPPDRLPIISFLIRCPADSKGCSRFLHTSFVCALLNDVFGIQTRGGCACAGPYALHLLGIDDAKSFALEKILLEQTEVMRPGFVRLSLTYFTSRAEVDYTLAALQAVANHGWRLLPLYRLDAKSGIWRHK</sequence>
<proteinExistence type="predicted"/>
<feature type="domain" description="Aminotransferase class V" evidence="1">
    <location>
        <begin position="32"/>
        <end position="369"/>
    </location>
</feature>
<dbReference type="AlphaFoldDB" id="C1MK02"/>
<evidence type="ECO:0000313" key="2">
    <source>
        <dbReference type="EMBL" id="EEH59679.1"/>
    </source>
</evidence>
<reference evidence="2 3" key="1">
    <citation type="journal article" date="2009" name="Science">
        <title>Green evolution and dynamic adaptations revealed by genomes of the marine picoeukaryotes Micromonas.</title>
        <authorList>
            <person name="Worden A.Z."/>
            <person name="Lee J.H."/>
            <person name="Mock T."/>
            <person name="Rouze P."/>
            <person name="Simmons M.P."/>
            <person name="Aerts A.L."/>
            <person name="Allen A.E."/>
            <person name="Cuvelier M.L."/>
            <person name="Derelle E."/>
            <person name="Everett M.V."/>
            <person name="Foulon E."/>
            <person name="Grimwood J."/>
            <person name="Gundlach H."/>
            <person name="Henrissat B."/>
            <person name="Napoli C."/>
            <person name="McDonald S.M."/>
            <person name="Parker M.S."/>
            <person name="Rombauts S."/>
            <person name="Salamov A."/>
            <person name="Von Dassow P."/>
            <person name="Badger J.H."/>
            <person name="Coutinho P.M."/>
            <person name="Demir E."/>
            <person name="Dubchak I."/>
            <person name="Gentemann C."/>
            <person name="Eikrem W."/>
            <person name="Gready J.E."/>
            <person name="John U."/>
            <person name="Lanier W."/>
            <person name="Lindquist E.A."/>
            <person name="Lucas S."/>
            <person name="Mayer K.F."/>
            <person name="Moreau H."/>
            <person name="Not F."/>
            <person name="Otillar R."/>
            <person name="Panaud O."/>
            <person name="Pangilinan J."/>
            <person name="Paulsen I."/>
            <person name="Piegu B."/>
            <person name="Poliakov A."/>
            <person name="Robbens S."/>
            <person name="Schmutz J."/>
            <person name="Toulza E."/>
            <person name="Wyss T."/>
            <person name="Zelensky A."/>
            <person name="Zhou K."/>
            <person name="Armbrust E.V."/>
            <person name="Bhattacharya D."/>
            <person name="Goodenough U.W."/>
            <person name="Van de Peer Y."/>
            <person name="Grigoriev I.V."/>
        </authorList>
    </citation>
    <scope>NUCLEOTIDE SEQUENCE [LARGE SCALE GENOMIC DNA]</scope>
    <source>
        <strain evidence="2 3">CCMP1545</strain>
    </source>
</reference>
<evidence type="ECO:0000259" key="1">
    <source>
        <dbReference type="Pfam" id="PF00266"/>
    </source>
</evidence>